<feature type="compositionally biased region" description="Polar residues" evidence="8">
    <location>
        <begin position="843"/>
        <end position="852"/>
    </location>
</feature>
<feature type="compositionally biased region" description="Basic and acidic residues" evidence="8">
    <location>
        <begin position="1540"/>
        <end position="1552"/>
    </location>
</feature>
<keyword evidence="5" id="KW-0597">Phosphoprotein</keyword>
<evidence type="ECO:0000256" key="4">
    <source>
        <dbReference type="ARBA" id="ARBA00022540"/>
    </source>
</evidence>
<keyword evidence="3" id="KW-0963">Cytoplasm</keyword>
<feature type="region of interest" description="Disordered" evidence="8">
    <location>
        <begin position="1"/>
        <end position="393"/>
    </location>
</feature>
<feature type="compositionally biased region" description="Polar residues" evidence="8">
    <location>
        <begin position="1"/>
        <end position="25"/>
    </location>
</feature>
<feature type="compositionally biased region" description="Polar residues" evidence="8">
    <location>
        <begin position="971"/>
        <end position="980"/>
    </location>
</feature>
<evidence type="ECO:0000256" key="8">
    <source>
        <dbReference type="SAM" id="MobiDB-lite"/>
    </source>
</evidence>
<evidence type="ECO:0000256" key="1">
    <source>
        <dbReference type="ARBA" id="ARBA00004496"/>
    </source>
</evidence>
<keyword evidence="11" id="KW-1185">Reference proteome</keyword>
<evidence type="ECO:0000256" key="7">
    <source>
        <dbReference type="ARBA" id="ARBA00022917"/>
    </source>
</evidence>
<evidence type="ECO:0000256" key="3">
    <source>
        <dbReference type="ARBA" id="ARBA00022490"/>
    </source>
</evidence>
<feature type="compositionally biased region" description="Polar residues" evidence="8">
    <location>
        <begin position="1489"/>
        <end position="1503"/>
    </location>
</feature>
<feature type="compositionally biased region" description="Polar residues" evidence="8">
    <location>
        <begin position="220"/>
        <end position="229"/>
    </location>
</feature>
<feature type="compositionally biased region" description="Polar residues" evidence="8">
    <location>
        <begin position="1040"/>
        <end position="1049"/>
    </location>
</feature>
<dbReference type="Proteomes" id="UP001276659">
    <property type="component" value="Unassembled WGS sequence"/>
</dbReference>
<proteinExistence type="inferred from homology"/>
<feature type="compositionally biased region" description="Basic and acidic residues" evidence="8">
    <location>
        <begin position="882"/>
        <end position="892"/>
    </location>
</feature>
<evidence type="ECO:0000256" key="6">
    <source>
        <dbReference type="ARBA" id="ARBA00022884"/>
    </source>
</evidence>
<feature type="region of interest" description="Disordered" evidence="8">
    <location>
        <begin position="1403"/>
        <end position="1611"/>
    </location>
</feature>
<dbReference type="InterPro" id="IPR022745">
    <property type="entry name" value="eIF4G1_eIF4E-bd"/>
</dbReference>
<evidence type="ECO:0000259" key="9">
    <source>
        <dbReference type="SMART" id="SM00543"/>
    </source>
</evidence>
<dbReference type="Gene3D" id="1.25.40.180">
    <property type="match status" value="1"/>
</dbReference>
<protein>
    <recommendedName>
        <fullName evidence="9">MIF4G domain-containing protein</fullName>
    </recommendedName>
</protein>
<feature type="compositionally biased region" description="Low complexity" evidence="8">
    <location>
        <begin position="26"/>
        <end position="81"/>
    </location>
</feature>
<feature type="compositionally biased region" description="Polar residues" evidence="8">
    <location>
        <begin position="546"/>
        <end position="576"/>
    </location>
</feature>
<dbReference type="FunFam" id="1.25.40.180:FF:000020">
    <property type="entry name" value="Eukaryotic translation initiation factor subunit"/>
    <property type="match status" value="1"/>
</dbReference>
<accession>A0AAD9Z6T7</accession>
<dbReference type="PANTHER" id="PTHR23253">
    <property type="entry name" value="EUKARYOTIC TRANSLATION INITIATION FACTOR 4 GAMMA"/>
    <property type="match status" value="1"/>
</dbReference>
<organism evidence="10 11">
    <name type="scientific">Lepraria neglecta</name>
    <dbReference type="NCBI Taxonomy" id="209136"/>
    <lineage>
        <taxon>Eukaryota</taxon>
        <taxon>Fungi</taxon>
        <taxon>Dikarya</taxon>
        <taxon>Ascomycota</taxon>
        <taxon>Pezizomycotina</taxon>
        <taxon>Lecanoromycetes</taxon>
        <taxon>OSLEUM clade</taxon>
        <taxon>Lecanoromycetidae</taxon>
        <taxon>Lecanorales</taxon>
        <taxon>Lecanorineae</taxon>
        <taxon>Stereocaulaceae</taxon>
        <taxon>Lepraria</taxon>
    </lineage>
</organism>
<comment type="caution">
    <text evidence="10">The sequence shown here is derived from an EMBL/GenBank/DDBJ whole genome shotgun (WGS) entry which is preliminary data.</text>
</comment>
<dbReference type="SUPFAM" id="SSF48371">
    <property type="entry name" value="ARM repeat"/>
    <property type="match status" value="1"/>
</dbReference>
<dbReference type="InterPro" id="IPR016024">
    <property type="entry name" value="ARM-type_fold"/>
</dbReference>
<dbReference type="Gene3D" id="1.20.970.30">
    <property type="entry name" value="eIF4G, eIF4E-binding domain"/>
    <property type="match status" value="1"/>
</dbReference>
<feature type="compositionally biased region" description="Polar residues" evidence="8">
    <location>
        <begin position="1073"/>
        <end position="1097"/>
    </location>
</feature>
<comment type="subcellular location">
    <subcellularLocation>
        <location evidence="1">Cytoplasm</location>
    </subcellularLocation>
</comment>
<dbReference type="Pfam" id="PF02854">
    <property type="entry name" value="MIF4G"/>
    <property type="match status" value="1"/>
</dbReference>
<evidence type="ECO:0000256" key="2">
    <source>
        <dbReference type="ARBA" id="ARBA00005775"/>
    </source>
</evidence>
<feature type="compositionally biased region" description="Low complexity" evidence="8">
    <location>
        <begin position="1559"/>
        <end position="1582"/>
    </location>
</feature>
<feature type="compositionally biased region" description="Polar residues" evidence="8">
    <location>
        <begin position="498"/>
        <end position="507"/>
    </location>
</feature>
<reference evidence="10" key="1">
    <citation type="submission" date="2022-11" db="EMBL/GenBank/DDBJ databases">
        <title>Chromosomal genome sequence assembly and mating type (MAT) locus characterization of the leprose asexual lichenized fungus Lepraria neglecta (Nyl.) Erichsen.</title>
        <authorList>
            <person name="Allen J.L."/>
            <person name="Pfeffer B."/>
        </authorList>
    </citation>
    <scope>NUCLEOTIDE SEQUENCE</scope>
    <source>
        <strain evidence="10">Allen 5258</strain>
    </source>
</reference>
<feature type="compositionally biased region" description="Basic and acidic residues" evidence="8">
    <location>
        <begin position="1415"/>
        <end position="1437"/>
    </location>
</feature>
<feature type="compositionally biased region" description="Low complexity" evidence="8">
    <location>
        <begin position="163"/>
        <end position="185"/>
    </location>
</feature>
<keyword evidence="4" id="KW-0396">Initiation factor</keyword>
<dbReference type="PANTHER" id="PTHR23253:SF9">
    <property type="entry name" value="EUKARYOTIC TRANSLATION INITIATION FACTOR 4 GAMMA 2"/>
    <property type="match status" value="1"/>
</dbReference>
<gene>
    <name evidence="10" type="ORF">OEA41_004002</name>
</gene>
<dbReference type="GO" id="GO:0016281">
    <property type="term" value="C:eukaryotic translation initiation factor 4F complex"/>
    <property type="evidence" value="ECO:0007669"/>
    <property type="project" value="TreeGrafter"/>
</dbReference>
<feature type="compositionally biased region" description="Basic and acidic residues" evidence="8">
    <location>
        <begin position="811"/>
        <end position="840"/>
    </location>
</feature>
<dbReference type="GO" id="GO:0010494">
    <property type="term" value="C:cytoplasmic stress granule"/>
    <property type="evidence" value="ECO:0007669"/>
    <property type="project" value="UniProtKB-ARBA"/>
</dbReference>
<dbReference type="GO" id="GO:0003729">
    <property type="term" value="F:mRNA binding"/>
    <property type="evidence" value="ECO:0007669"/>
    <property type="project" value="TreeGrafter"/>
</dbReference>
<dbReference type="EMBL" id="JASNWA010000008">
    <property type="protein sequence ID" value="KAK3171918.1"/>
    <property type="molecule type" value="Genomic_DNA"/>
</dbReference>
<feature type="compositionally biased region" description="Basic and acidic residues" evidence="8">
    <location>
        <begin position="1586"/>
        <end position="1611"/>
    </location>
</feature>
<feature type="region of interest" description="Disordered" evidence="8">
    <location>
        <begin position="490"/>
        <end position="907"/>
    </location>
</feature>
<comment type="similarity">
    <text evidence="2">Belongs to the eukaryotic initiation factor 4G family.</text>
</comment>
<dbReference type="GO" id="GO:0003743">
    <property type="term" value="F:translation initiation factor activity"/>
    <property type="evidence" value="ECO:0007669"/>
    <property type="project" value="UniProtKB-KW"/>
</dbReference>
<feature type="compositionally biased region" description="Gly residues" evidence="8">
    <location>
        <begin position="298"/>
        <end position="311"/>
    </location>
</feature>
<feature type="domain" description="MIF4G" evidence="9">
    <location>
        <begin position="1160"/>
        <end position="1399"/>
    </location>
</feature>
<feature type="compositionally biased region" description="Low complexity" evidence="8">
    <location>
        <begin position="523"/>
        <end position="532"/>
    </location>
</feature>
<name>A0AAD9Z6T7_9LECA</name>
<dbReference type="Pfam" id="PF12152">
    <property type="entry name" value="eIF_4G1"/>
    <property type="match status" value="1"/>
</dbReference>
<keyword evidence="7" id="KW-0648">Protein biosynthesis</keyword>
<evidence type="ECO:0000313" key="11">
    <source>
        <dbReference type="Proteomes" id="UP001276659"/>
    </source>
</evidence>
<sequence length="1611" mass="172262">MTSISQSVLPPQAPNATQQSVAPTNSPSASASGRAPPQAASTASASASASAKTSYASATKKTFSPPPTSGTSTPSGAVGSSQHGKADVMSPVNGKIAIPPAVPAVGTPTIVNGNTPTSSTSGAGDHSRKPSVTISAAGASGYLPNGGPVAGKPKGGRDIQFGSAVPEGSAAAANAAPQPNYSANSLAVNTPSNPRVTSPQTSPSPIPQPPASGGRPPSSLHGNSASVSFGNFAGPEGNVSRGNTLRHGESLTREFPQMRAPGATQGPLAPGPPTNHLRRESSQSQHSDMSNHAMGPAAGRGGYPPQGGRGRGSFQAHYSQQQMQGPGYFSPNSRPPPNQPRAGPNMPPYQGQNRNLAPFPNSPHQSNRSPVPPNAQLAHAQPGQVPMTSPQMGGQPYGYPYQYVGYPQNMGPHQVNPQSFSPVKHKVHNFVAKENLPSFPSTPRAPRPDFSPATGNFERILTFRSQGQYGMPQGYDQNFMAAQYNQFYMGNMPPSSPRPAQQMTPGPQQYHPGQYGAPQQPPSMSRESSSVSHTDRPGSSIGRPQAGSTTPAISTTGPPGRQANSPAPKPNSNFQLPQKKKAAPLKIINPDTGEPVTFDKQAVSPAPPSKSQTPAITSTPTPPPRAPSHTDSQHSRAESKSVKTDEEKRNEMRDAIARKMEADKADEQRQKLEEESKASQDNKDAEEKILKEKEEADQQQREAAQAREMAEEALKKDKAEAEEAEKAAAKAKEEADEAAEKARKEQEQEDEFARMEAEFAEIERKEKEAEERYQQKKKAEKEEAARKEAEALKMEDEEMKRAEREAEEAEEARLKELEKPEGDDSQKERENMFAALKKDGSATPASDTQAAEESQVDSGVATPASDAPAAASQPSASVGKKRPADLKLDVTKPVEAAQPTPQLDSLRSARMIQRIEDISYPADIASPNPALNRTVPMGKFRYGKDFLLQFETKFTEKPSINWDARLKETVGDTTEPSSARTPARGSAGGSSIMGGRQASHRGPPSQPVMGSFAQGGRTLPPGTSSQQRFEAATAGRSAAPSRQTMTNPLANFVPNRTGGFPQPAGTSVKMDRTPSSTSLNHPNSPRNASQRGGSQRGSRAAAQREKPGDNSKMPLTAGANLKPIEVTASGWKPRSVGQNATGMAGPAPGGNGHMDPEQVQRKVKSNLNKMTPEKFEKISEQILEISAQSKDESDGRTLRQVIQLTFEKATDESHWAEMYAQFCKRMLESMSPEIKDENILDKKGEVVHGGALFRKYLLNRCQEEFEAGWKLNLGDKPEGETEEAVMLSDAYYKEAAAKRRGLGLVRFIGELYKLGMLTERIMHECVKKLVDYEGIPDESEVESLTSLLRTIGRPLDSTDKGTKFVDAYFTKINEMIVIEGLPSRLRFMLMDIVDLRKNGWQGKGSAVKGPTTLDAVREQAKQAEREKEMQRQADNSRRGGGGGGRMPMGRGDARNFSGGGQFGNMMPPPDYQRNTVGMDDLRRLGSKGGSRQVSSQGQPTFGPTSMFGGPRGSNTRRPGMGAAPKDDSGASSRTGTPPAQKEKKEKEEREAAKSANTFSALAGLESSEAAETASPSTSPPVAKSQPVERQRSKSPKSKDSAEGDGSKAESS</sequence>
<evidence type="ECO:0000313" key="10">
    <source>
        <dbReference type="EMBL" id="KAK3171918.1"/>
    </source>
</evidence>
<feature type="compositionally biased region" description="Basic and acidic residues" evidence="8">
    <location>
        <begin position="631"/>
        <end position="804"/>
    </location>
</feature>
<dbReference type="InterPro" id="IPR036211">
    <property type="entry name" value="eIF4G_eIF4E-bd_sf"/>
</dbReference>
<feature type="compositionally biased region" description="Low complexity" evidence="8">
    <location>
        <begin position="861"/>
        <end position="877"/>
    </location>
</feature>
<dbReference type="SMART" id="SM00543">
    <property type="entry name" value="MIF4G"/>
    <property type="match status" value="1"/>
</dbReference>
<dbReference type="SUPFAM" id="SSF101489">
    <property type="entry name" value="Eukaryotic initiation factor 4f subunit eIF4g, eIF4e-binding domain"/>
    <property type="match status" value="1"/>
</dbReference>
<dbReference type="InterPro" id="IPR003890">
    <property type="entry name" value="MIF4G-like_typ-3"/>
</dbReference>
<feature type="compositionally biased region" description="Polar residues" evidence="8">
    <location>
        <begin position="109"/>
        <end position="122"/>
    </location>
</feature>
<evidence type="ECO:0000256" key="5">
    <source>
        <dbReference type="ARBA" id="ARBA00022553"/>
    </source>
</evidence>
<keyword evidence="6" id="KW-0694">RNA-binding</keyword>
<feature type="compositionally biased region" description="Polar residues" evidence="8">
    <location>
        <begin position="186"/>
        <end position="196"/>
    </location>
</feature>
<feature type="region of interest" description="Disordered" evidence="8">
    <location>
        <begin position="969"/>
        <end position="1157"/>
    </location>
</feature>